<dbReference type="SUPFAM" id="SSF46689">
    <property type="entry name" value="Homeodomain-like"/>
    <property type="match status" value="1"/>
</dbReference>
<protein>
    <submittedName>
        <fullName evidence="4">TetR/AcrR family transcriptional regulator</fullName>
    </submittedName>
</protein>
<dbReference type="PRINTS" id="PR00455">
    <property type="entry name" value="HTHTETR"/>
</dbReference>
<dbReference type="RefSeq" id="WP_378401157.1">
    <property type="nucleotide sequence ID" value="NZ_JBHTCS010000002.1"/>
</dbReference>
<evidence type="ECO:0000259" key="3">
    <source>
        <dbReference type="PROSITE" id="PS50977"/>
    </source>
</evidence>
<feature type="DNA-binding region" description="H-T-H motif" evidence="2">
    <location>
        <begin position="44"/>
        <end position="63"/>
    </location>
</feature>
<dbReference type="Gene3D" id="1.10.357.10">
    <property type="entry name" value="Tetracycline Repressor, domain 2"/>
    <property type="match status" value="1"/>
</dbReference>
<name>A0ABW2RS99_9NOCA</name>
<gene>
    <name evidence="4" type="ORF">ACFQS9_02340</name>
</gene>
<dbReference type="InterPro" id="IPR001647">
    <property type="entry name" value="HTH_TetR"/>
</dbReference>
<keyword evidence="5" id="KW-1185">Reference proteome</keyword>
<dbReference type="EMBL" id="JBHTCS010000002">
    <property type="protein sequence ID" value="MFC7446720.1"/>
    <property type="molecule type" value="Genomic_DNA"/>
</dbReference>
<comment type="caution">
    <text evidence="4">The sequence shown here is derived from an EMBL/GenBank/DDBJ whole genome shotgun (WGS) entry which is preliminary data.</text>
</comment>
<organism evidence="4 5">
    <name type="scientific">Rhodococcus daqingensis</name>
    <dbReference type="NCBI Taxonomy" id="2479363"/>
    <lineage>
        <taxon>Bacteria</taxon>
        <taxon>Bacillati</taxon>
        <taxon>Actinomycetota</taxon>
        <taxon>Actinomycetes</taxon>
        <taxon>Mycobacteriales</taxon>
        <taxon>Nocardiaceae</taxon>
        <taxon>Rhodococcus</taxon>
    </lineage>
</organism>
<feature type="domain" description="HTH tetR-type" evidence="3">
    <location>
        <begin position="21"/>
        <end position="81"/>
    </location>
</feature>
<keyword evidence="1 2" id="KW-0238">DNA-binding</keyword>
<dbReference type="PANTHER" id="PTHR30055:SF226">
    <property type="entry name" value="HTH-TYPE TRANSCRIPTIONAL REGULATOR PKSA"/>
    <property type="match status" value="1"/>
</dbReference>
<dbReference type="Pfam" id="PF00440">
    <property type="entry name" value="TetR_N"/>
    <property type="match status" value="1"/>
</dbReference>
<dbReference type="Gene3D" id="1.10.10.60">
    <property type="entry name" value="Homeodomain-like"/>
    <property type="match status" value="1"/>
</dbReference>
<evidence type="ECO:0000256" key="2">
    <source>
        <dbReference type="PROSITE-ProRule" id="PRU00335"/>
    </source>
</evidence>
<proteinExistence type="predicted"/>
<dbReference type="Proteomes" id="UP001596484">
    <property type="component" value="Unassembled WGS sequence"/>
</dbReference>
<accession>A0ABW2RS99</accession>
<dbReference type="PROSITE" id="PS50977">
    <property type="entry name" value="HTH_TETR_2"/>
    <property type="match status" value="1"/>
</dbReference>
<dbReference type="InterPro" id="IPR009057">
    <property type="entry name" value="Homeodomain-like_sf"/>
</dbReference>
<evidence type="ECO:0000313" key="4">
    <source>
        <dbReference type="EMBL" id="MFC7446720.1"/>
    </source>
</evidence>
<dbReference type="InterPro" id="IPR050109">
    <property type="entry name" value="HTH-type_TetR-like_transc_reg"/>
</dbReference>
<dbReference type="SUPFAM" id="SSF48498">
    <property type="entry name" value="Tetracyclin repressor-like, C-terminal domain"/>
    <property type="match status" value="1"/>
</dbReference>
<dbReference type="PANTHER" id="PTHR30055">
    <property type="entry name" value="HTH-TYPE TRANSCRIPTIONAL REGULATOR RUTR"/>
    <property type="match status" value="1"/>
</dbReference>
<dbReference type="InterPro" id="IPR036271">
    <property type="entry name" value="Tet_transcr_reg_TetR-rel_C_sf"/>
</dbReference>
<reference evidence="5" key="1">
    <citation type="journal article" date="2019" name="Int. J. Syst. Evol. Microbiol.">
        <title>The Global Catalogue of Microorganisms (GCM) 10K type strain sequencing project: providing services to taxonomists for standard genome sequencing and annotation.</title>
        <authorList>
            <consortium name="The Broad Institute Genomics Platform"/>
            <consortium name="The Broad Institute Genome Sequencing Center for Infectious Disease"/>
            <person name="Wu L."/>
            <person name="Ma J."/>
        </authorList>
    </citation>
    <scope>NUCLEOTIDE SEQUENCE [LARGE SCALE GENOMIC DNA]</scope>
    <source>
        <strain evidence="5">ICMP 19430</strain>
    </source>
</reference>
<sequence length="214" mass="22971">MEAVGEVERQYGGRSVTARRAERRSQFIAAALAVFTEKGYARSSVADVCAAAGLARSQFYAEFASREDLLLALYDQIQSDAREAMVAALAEVASSELRDLVAAAMEAFVESIGSDPRRAQISYVDIVGVSPRVEQHRLDQRVVWAGFFESTLRGVVGEGFEPPGGYPLAATAFIGALTALVHQWSTTDPRPPVAGLVEVMTTLLSALARDASET</sequence>
<evidence type="ECO:0000256" key="1">
    <source>
        <dbReference type="ARBA" id="ARBA00023125"/>
    </source>
</evidence>
<evidence type="ECO:0000313" key="5">
    <source>
        <dbReference type="Proteomes" id="UP001596484"/>
    </source>
</evidence>